<gene>
    <name evidence="2" type="ORF">RHGRI_015114</name>
</gene>
<evidence type="ECO:0008006" key="4">
    <source>
        <dbReference type="Google" id="ProtNLM"/>
    </source>
</evidence>
<dbReference type="EMBL" id="JACTNZ010000005">
    <property type="protein sequence ID" value="KAG5550040.1"/>
    <property type="molecule type" value="Genomic_DNA"/>
</dbReference>
<accession>A0AAV6KCG6</accession>
<keyword evidence="3" id="KW-1185">Reference proteome</keyword>
<keyword evidence="1" id="KW-1133">Transmembrane helix</keyword>
<comment type="caution">
    <text evidence="2">The sequence shown here is derived from an EMBL/GenBank/DDBJ whole genome shotgun (WGS) entry which is preliminary data.</text>
</comment>
<proteinExistence type="predicted"/>
<reference evidence="2" key="1">
    <citation type="submission" date="2020-08" db="EMBL/GenBank/DDBJ databases">
        <title>Plant Genome Project.</title>
        <authorList>
            <person name="Zhang R.-G."/>
        </authorList>
    </citation>
    <scope>NUCLEOTIDE SEQUENCE</scope>
    <source>
        <strain evidence="2">WSP0</strain>
        <tissue evidence="2">Leaf</tissue>
    </source>
</reference>
<name>A0AAV6KCG6_9ERIC</name>
<keyword evidence="1" id="KW-0812">Transmembrane</keyword>
<evidence type="ECO:0000313" key="2">
    <source>
        <dbReference type="EMBL" id="KAG5550040.1"/>
    </source>
</evidence>
<keyword evidence="1" id="KW-0472">Membrane</keyword>
<organism evidence="2 3">
    <name type="scientific">Rhododendron griersonianum</name>
    <dbReference type="NCBI Taxonomy" id="479676"/>
    <lineage>
        <taxon>Eukaryota</taxon>
        <taxon>Viridiplantae</taxon>
        <taxon>Streptophyta</taxon>
        <taxon>Embryophyta</taxon>
        <taxon>Tracheophyta</taxon>
        <taxon>Spermatophyta</taxon>
        <taxon>Magnoliopsida</taxon>
        <taxon>eudicotyledons</taxon>
        <taxon>Gunneridae</taxon>
        <taxon>Pentapetalae</taxon>
        <taxon>asterids</taxon>
        <taxon>Ericales</taxon>
        <taxon>Ericaceae</taxon>
        <taxon>Ericoideae</taxon>
        <taxon>Rhodoreae</taxon>
        <taxon>Rhododendron</taxon>
    </lineage>
</organism>
<dbReference type="Proteomes" id="UP000823749">
    <property type="component" value="Chromosome 5"/>
</dbReference>
<feature type="transmembrane region" description="Helical" evidence="1">
    <location>
        <begin position="60"/>
        <end position="76"/>
    </location>
</feature>
<feature type="transmembrane region" description="Helical" evidence="1">
    <location>
        <begin position="88"/>
        <end position="110"/>
    </location>
</feature>
<protein>
    <recommendedName>
        <fullName evidence="4">Transmembrane protein</fullName>
    </recommendedName>
</protein>
<sequence length="125" mass="13576">MHTMASYFSPFPYVLLIHASLSQLPRCTFCQTKNQLKILLVLDRGLKREKQGDVRTKERIGVRVLVVVVVGWQWGGGGMRGGGGVVVVQWWCCGGGGGGVVVVAVVEWWLCNDGDMVVAAAAMAW</sequence>
<evidence type="ECO:0000256" key="1">
    <source>
        <dbReference type="SAM" id="Phobius"/>
    </source>
</evidence>
<dbReference type="AlphaFoldDB" id="A0AAV6KCG6"/>
<evidence type="ECO:0000313" key="3">
    <source>
        <dbReference type="Proteomes" id="UP000823749"/>
    </source>
</evidence>